<gene>
    <name evidence="2" type="ORF">L227DRAFT_109913</name>
</gene>
<dbReference type="STRING" id="1328759.A0A5C2S8J6"/>
<organism evidence="2 3">
    <name type="scientific">Lentinus tigrinus ALCF2SS1-6</name>
    <dbReference type="NCBI Taxonomy" id="1328759"/>
    <lineage>
        <taxon>Eukaryota</taxon>
        <taxon>Fungi</taxon>
        <taxon>Dikarya</taxon>
        <taxon>Basidiomycota</taxon>
        <taxon>Agaricomycotina</taxon>
        <taxon>Agaricomycetes</taxon>
        <taxon>Polyporales</taxon>
        <taxon>Polyporaceae</taxon>
        <taxon>Lentinus</taxon>
    </lineage>
</organism>
<feature type="region of interest" description="Disordered" evidence="1">
    <location>
        <begin position="734"/>
        <end position="782"/>
    </location>
</feature>
<dbReference type="EMBL" id="ML122267">
    <property type="protein sequence ID" value="RPD60205.1"/>
    <property type="molecule type" value="Genomic_DNA"/>
</dbReference>
<reference evidence="2" key="1">
    <citation type="journal article" date="2018" name="Genome Biol. Evol.">
        <title>Genomics and development of Lentinus tigrinus, a white-rot wood-decaying mushroom with dimorphic fruiting bodies.</title>
        <authorList>
            <person name="Wu B."/>
            <person name="Xu Z."/>
            <person name="Knudson A."/>
            <person name="Carlson A."/>
            <person name="Chen N."/>
            <person name="Kovaka S."/>
            <person name="LaButti K."/>
            <person name="Lipzen A."/>
            <person name="Pennachio C."/>
            <person name="Riley R."/>
            <person name="Schakwitz W."/>
            <person name="Umezawa K."/>
            <person name="Ohm R.A."/>
            <person name="Grigoriev I.V."/>
            <person name="Nagy L.G."/>
            <person name="Gibbons J."/>
            <person name="Hibbett D."/>
        </authorList>
    </citation>
    <scope>NUCLEOTIDE SEQUENCE [LARGE SCALE GENOMIC DNA]</scope>
    <source>
        <strain evidence="2">ALCF2SS1-6</strain>
    </source>
</reference>
<feature type="compositionally biased region" description="Polar residues" evidence="1">
    <location>
        <begin position="272"/>
        <end position="290"/>
    </location>
</feature>
<dbReference type="Proteomes" id="UP000313359">
    <property type="component" value="Unassembled WGS sequence"/>
</dbReference>
<evidence type="ECO:0000313" key="2">
    <source>
        <dbReference type="EMBL" id="RPD60205.1"/>
    </source>
</evidence>
<name>A0A5C2S8J6_9APHY</name>
<dbReference type="Gene3D" id="3.30.1520.10">
    <property type="entry name" value="Phox-like domain"/>
    <property type="match status" value="1"/>
</dbReference>
<feature type="compositionally biased region" description="Low complexity" evidence="1">
    <location>
        <begin position="759"/>
        <end position="772"/>
    </location>
</feature>
<keyword evidence="3" id="KW-1185">Reference proteome</keyword>
<dbReference type="GO" id="GO:0035091">
    <property type="term" value="F:phosphatidylinositol binding"/>
    <property type="evidence" value="ECO:0007669"/>
    <property type="project" value="InterPro"/>
</dbReference>
<accession>A0A5C2S8J6</accession>
<proteinExistence type="predicted"/>
<feature type="region of interest" description="Disordered" evidence="1">
    <location>
        <begin position="628"/>
        <end position="648"/>
    </location>
</feature>
<feature type="compositionally biased region" description="Low complexity" evidence="1">
    <location>
        <begin position="306"/>
        <end position="321"/>
    </location>
</feature>
<feature type="region of interest" description="Disordered" evidence="1">
    <location>
        <begin position="272"/>
        <end position="335"/>
    </location>
</feature>
<protein>
    <recommendedName>
        <fullName evidence="4">PX domain-containing protein</fullName>
    </recommendedName>
</protein>
<evidence type="ECO:0008006" key="4">
    <source>
        <dbReference type="Google" id="ProtNLM"/>
    </source>
</evidence>
<sequence>MASSAMIGSTFLVGGPGTGALGGPPTGHNYKRAVYRPPPKEFCVEVLPPTKFGSGHCYGLRIFPVLTDEQDNRSSRSSSSHHEYEIWRRWEDCLWFQEILESEYALMARQKRARLAAGKGVKKNGVYIHSDQAASFESLPPGPDANSIAKDIHDVIPRLNKKATLFRASQATIEQRGREFEALILALFQDDVPMLVKELRETRLVRDFFGYWRRDLDHDRKRQSASGAGGKQTPSARYSIASSAFSMYFSASNISLHNPTAAFADLPPSPALNSFPSATSQDSSRRNSTQPDERRRSTGRAPVNYATSDSSASTASLASTSRGPPPHSPTSPAQDMTFYVSERGSLALNIADDSDERAEFINSPLSAPARVQPHPWTRDGDRSFPSPEDEILLADAVGKTRQDAAPGSGEFQPGLQALPEDSELIPAAVNSGPQHSDIEEVPRVPLRRPRNNSCPDRTNRQCLFIPAEGPKTASPAGLDGLSRNADALRIPPHRESEPRTPTTSSSSRTSSLAYSSFSNFTGDDASRRSSWRTSMASETSYTHSFATSFANGSCADFERQSRHSFASSFANGSCADFERGRDPRQSVSSVYSVVSSNGRQTALAHRDSMTTLNSLLSDLSIDSGYLNRSLTPPTNGVLRRSLSAGSRRPPSIMAALGGQDDWDQQEEFLDAYFYDPGMQPPMRFEEPPRTPPPPPQREPAVLGQPFNREVCTPDRFPKPFQNRPPGQFHLPWSPPSTPGIEHSEPAYVVPPRTPPPVRPSTSGSMTSSNGFPGSPPNSPTTATESLTVKAILQDSIVLLRIPRAAPLEEVRTRIRDKFAVQEGVQLSSAFVIGWAPAATQPSGVAALSVRGRPRSNSASSVGTLNPQALRYVRGEQEWRTAVASCAGGKMTIRLFNAQPI</sequence>
<dbReference type="AlphaFoldDB" id="A0A5C2S8J6"/>
<dbReference type="OrthoDB" id="3244370at2759"/>
<feature type="region of interest" description="Disordered" evidence="1">
    <location>
        <begin position="488"/>
        <end position="511"/>
    </location>
</feature>
<feature type="compositionally biased region" description="Low complexity" evidence="1">
    <location>
        <begin position="499"/>
        <end position="511"/>
    </location>
</feature>
<evidence type="ECO:0000256" key="1">
    <source>
        <dbReference type="SAM" id="MobiDB-lite"/>
    </source>
</evidence>
<evidence type="ECO:0000313" key="3">
    <source>
        <dbReference type="Proteomes" id="UP000313359"/>
    </source>
</evidence>
<dbReference type="InterPro" id="IPR036871">
    <property type="entry name" value="PX_dom_sf"/>
</dbReference>